<comment type="subcellular location">
    <subcellularLocation>
        <location evidence="1">Cell outer membrane</location>
    </subcellularLocation>
</comment>
<dbReference type="RefSeq" id="WP_129001273.1">
    <property type="nucleotide sequence ID" value="NZ_SDHZ01000001.1"/>
</dbReference>
<evidence type="ECO:0000313" key="9">
    <source>
        <dbReference type="EMBL" id="RXK85521.1"/>
    </source>
</evidence>
<dbReference type="EMBL" id="SDHZ01000001">
    <property type="protein sequence ID" value="RXK85521.1"/>
    <property type="molecule type" value="Genomic_DNA"/>
</dbReference>
<dbReference type="Proteomes" id="UP000290545">
    <property type="component" value="Unassembled WGS sequence"/>
</dbReference>
<dbReference type="AlphaFoldDB" id="A0A4Q1D8C1"/>
<dbReference type="InterPro" id="IPR012944">
    <property type="entry name" value="SusD_RagB_dom"/>
</dbReference>
<keyword evidence="10" id="KW-1185">Reference proteome</keyword>
<comment type="similarity">
    <text evidence="2">Belongs to the SusD family.</text>
</comment>
<dbReference type="Pfam" id="PF07980">
    <property type="entry name" value="SusD_RagB"/>
    <property type="match status" value="1"/>
</dbReference>
<organism evidence="9 10">
    <name type="scientific">Filimonas effusa</name>
    <dbReference type="NCBI Taxonomy" id="2508721"/>
    <lineage>
        <taxon>Bacteria</taxon>
        <taxon>Pseudomonadati</taxon>
        <taxon>Bacteroidota</taxon>
        <taxon>Chitinophagia</taxon>
        <taxon>Chitinophagales</taxon>
        <taxon>Chitinophagaceae</taxon>
        <taxon>Filimonas</taxon>
    </lineage>
</organism>
<evidence type="ECO:0000256" key="1">
    <source>
        <dbReference type="ARBA" id="ARBA00004442"/>
    </source>
</evidence>
<evidence type="ECO:0000313" key="10">
    <source>
        <dbReference type="Proteomes" id="UP000290545"/>
    </source>
</evidence>
<evidence type="ECO:0000259" key="7">
    <source>
        <dbReference type="Pfam" id="PF07980"/>
    </source>
</evidence>
<feature type="domain" description="RagB/SusD" evidence="7">
    <location>
        <begin position="350"/>
        <end position="422"/>
    </location>
</feature>
<protein>
    <submittedName>
        <fullName evidence="9">RagB/SusD family nutrient uptake outer membrane protein</fullName>
    </submittedName>
</protein>
<reference evidence="9 10" key="1">
    <citation type="submission" date="2019-01" db="EMBL/GenBank/DDBJ databases">
        <title>Filimonas sp. strain TTM-71.</title>
        <authorList>
            <person name="Chen W.-M."/>
        </authorList>
    </citation>
    <scope>NUCLEOTIDE SEQUENCE [LARGE SCALE GENOMIC DNA]</scope>
    <source>
        <strain evidence="9 10">TTM-71</strain>
    </source>
</reference>
<evidence type="ECO:0000256" key="4">
    <source>
        <dbReference type="ARBA" id="ARBA00023136"/>
    </source>
</evidence>
<accession>A0A4Q1D8C1</accession>
<comment type="caution">
    <text evidence="9">The sequence shown here is derived from an EMBL/GenBank/DDBJ whole genome shotgun (WGS) entry which is preliminary data.</text>
</comment>
<dbReference type="InterPro" id="IPR011990">
    <property type="entry name" value="TPR-like_helical_dom_sf"/>
</dbReference>
<evidence type="ECO:0000259" key="8">
    <source>
        <dbReference type="Pfam" id="PF14322"/>
    </source>
</evidence>
<dbReference type="SUPFAM" id="SSF48452">
    <property type="entry name" value="TPR-like"/>
    <property type="match status" value="1"/>
</dbReference>
<keyword evidence="3 6" id="KW-0732">Signal</keyword>
<name>A0A4Q1D8C1_9BACT</name>
<dbReference type="InterPro" id="IPR033985">
    <property type="entry name" value="SusD-like_N"/>
</dbReference>
<feature type="domain" description="SusD-like N-terminal" evidence="8">
    <location>
        <begin position="26"/>
        <end position="225"/>
    </location>
</feature>
<keyword evidence="4" id="KW-0472">Membrane</keyword>
<evidence type="ECO:0000256" key="2">
    <source>
        <dbReference type="ARBA" id="ARBA00006275"/>
    </source>
</evidence>
<proteinExistence type="inferred from homology"/>
<dbReference type="GO" id="GO:0009279">
    <property type="term" value="C:cell outer membrane"/>
    <property type="evidence" value="ECO:0007669"/>
    <property type="project" value="UniProtKB-SubCell"/>
</dbReference>
<feature type="chain" id="PRO_5020537609" evidence="6">
    <location>
        <begin position="24"/>
        <end position="474"/>
    </location>
</feature>
<sequence length="474" mass="52478">MKLSYIKSWLAAATLAVSFSACSGNFLDVEPRGKLIAAKVDDYDQLLNNLYLVYINSNAQVPMGDELVAVEPYFTQSGYRTQRLFQWESNIYQSEDNSPELQYPMHNIYQFNKIIEEVMDATEGTDAQKRAIRAEALAGRAWTNFLLINYYGKPYNEQTAATDPGFPIITKADVTQTDFKRASVKVVYDSIVSDLTRAIPDLPVSVVSRFRMSKAAAEGVLGKVYVFMGKFTEALPLLNAALTDMNSTGMSIGLYDLKTEMATGGVYAGTSAPNVAVNKENLLGKQATSSFSRTDNSLVLSPQAAALYKDSDLRRNFYTTTATSGAAYPIAGVLRKNRFSALQFGVLVPELYLLRAECNCRTNNLAGAKQDVETLRASRMPAADVAVPDNLAAQQLPLLQFILEERIREFAVMGYRWFDMRRLSVDPLFPGLSFTHTVYSSTGTPTVYTLKPERLVLRFAPKTLSLSPGLEDNP</sequence>
<keyword evidence="5" id="KW-0998">Cell outer membrane</keyword>
<evidence type="ECO:0000256" key="3">
    <source>
        <dbReference type="ARBA" id="ARBA00022729"/>
    </source>
</evidence>
<dbReference type="PROSITE" id="PS51257">
    <property type="entry name" value="PROKAR_LIPOPROTEIN"/>
    <property type="match status" value="1"/>
</dbReference>
<feature type="signal peptide" evidence="6">
    <location>
        <begin position="1"/>
        <end position="23"/>
    </location>
</feature>
<evidence type="ECO:0000256" key="6">
    <source>
        <dbReference type="SAM" id="SignalP"/>
    </source>
</evidence>
<gene>
    <name evidence="9" type="ORF">ESB13_01515</name>
</gene>
<dbReference type="OrthoDB" id="697229at2"/>
<evidence type="ECO:0000256" key="5">
    <source>
        <dbReference type="ARBA" id="ARBA00023237"/>
    </source>
</evidence>
<dbReference type="Pfam" id="PF14322">
    <property type="entry name" value="SusD-like_3"/>
    <property type="match status" value="1"/>
</dbReference>
<dbReference type="Gene3D" id="1.25.40.390">
    <property type="match status" value="1"/>
</dbReference>